<dbReference type="InterPro" id="IPR045179">
    <property type="entry name" value="YgfZ/GcvT"/>
</dbReference>
<dbReference type="NCBIfam" id="TIGR03317">
    <property type="entry name" value="ygfZ_signature"/>
    <property type="match status" value="1"/>
</dbReference>
<reference evidence="7 8" key="1">
    <citation type="submission" date="2024-01" db="EMBL/GenBank/DDBJ databases">
        <authorList>
            <person name="Allen C."/>
            <person name="Tagirdzhanova G."/>
        </authorList>
    </citation>
    <scope>NUCLEOTIDE SEQUENCE [LARGE SCALE GENOMIC DNA]</scope>
    <source>
        <strain evidence="7 8">CBS 573.63</strain>
    </source>
</reference>
<sequence length="448" mass="48046">MNAHRLNWPRLISSGFTSSRSAPALATRSLPTSPSPSSAAICQACWKSRRRIGASRRAYSSSTEAVLSQLPTSGVASLTSRRLISVSGPDAAKYLQGVITASILRLQASTDVETGTTTPPVALYSAFLSAQGRVLHDVFVYRDTLGIGKDTDAGANSYLIEVDAEAAATLTKHIKRYKLRAKFDVRLLEVDELTVWHGWGLADTPKADGGIAHHDTRAPNLGWRFVSPAATLPKQVELDVFTESVYRVHRYLLGVAEGQREILYNQALPLESNMDIMGGIDYHKGCYVGQELTIRTRHRGVVRKRILPCIVYGEDEAAPNTLSLAASAAGNGIADMIPVETSIGRVGKKGRSAGKWLSGVGNLGLALCRLETMTDIVLPGEAAAAAATATFSPASEFLMNVVTPRAAATEEAIKSDAEAKESEHTIPIKIKAFVPDWLRQGLAPVVSS</sequence>
<dbReference type="PANTHER" id="PTHR22602:SF0">
    <property type="entry name" value="TRANSFERASE CAF17, MITOCHONDRIAL-RELATED"/>
    <property type="match status" value="1"/>
</dbReference>
<keyword evidence="3" id="KW-0496">Mitochondrion</keyword>
<dbReference type="PANTHER" id="PTHR22602">
    <property type="entry name" value="TRANSFERASE CAF17, MITOCHONDRIAL-RELATED"/>
    <property type="match status" value="1"/>
</dbReference>
<comment type="caution">
    <text evidence="7">The sequence shown here is derived from an EMBL/GenBank/DDBJ whole genome shotgun (WGS) entry which is preliminary data.</text>
</comment>
<evidence type="ECO:0000256" key="5">
    <source>
        <dbReference type="ARBA" id="ARBA00093637"/>
    </source>
</evidence>
<accession>A0ABP0E3F0</accession>
<protein>
    <recommendedName>
        <fullName evidence="5">Iron-sulfur cluster assembly factor IBA57 homolog, mitochondrial</fullName>
    </recommendedName>
</protein>
<feature type="domain" description="CAF17 C-terminal" evidence="6">
    <location>
        <begin position="303"/>
        <end position="380"/>
    </location>
</feature>
<evidence type="ECO:0000256" key="3">
    <source>
        <dbReference type="ARBA" id="ARBA00023128"/>
    </source>
</evidence>
<dbReference type="InterPro" id="IPR027266">
    <property type="entry name" value="TrmE/GcvT-like"/>
</dbReference>
<evidence type="ECO:0000256" key="2">
    <source>
        <dbReference type="ARBA" id="ARBA00022946"/>
    </source>
</evidence>
<dbReference type="Pfam" id="PF25455">
    <property type="entry name" value="Beta-barrel_CAF17_C"/>
    <property type="match status" value="1"/>
</dbReference>
<dbReference type="InterPro" id="IPR017703">
    <property type="entry name" value="YgfZ/GCV_T_CS"/>
</dbReference>
<name>A0ABP0E3F0_9PEZI</name>
<dbReference type="Proteomes" id="UP001642501">
    <property type="component" value="Unassembled WGS sequence"/>
</dbReference>
<dbReference type="Gene3D" id="3.30.1360.120">
    <property type="entry name" value="Probable tRNA modification gtpase trme, domain 1"/>
    <property type="match status" value="1"/>
</dbReference>
<evidence type="ECO:0000313" key="7">
    <source>
        <dbReference type="EMBL" id="CAK7275105.1"/>
    </source>
</evidence>
<proteinExistence type="inferred from homology"/>
<keyword evidence="2" id="KW-0809">Transit peptide</keyword>
<dbReference type="Gene3D" id="2.40.30.160">
    <property type="match status" value="1"/>
</dbReference>
<keyword evidence="8" id="KW-1185">Reference proteome</keyword>
<evidence type="ECO:0000259" key="6">
    <source>
        <dbReference type="Pfam" id="PF25455"/>
    </source>
</evidence>
<gene>
    <name evidence="7" type="primary">CAF17</name>
    <name evidence="7" type="ORF">SEPCBS57363_006509</name>
</gene>
<evidence type="ECO:0000256" key="1">
    <source>
        <dbReference type="ARBA" id="ARBA00004305"/>
    </source>
</evidence>
<evidence type="ECO:0000256" key="4">
    <source>
        <dbReference type="ARBA" id="ARBA00093447"/>
    </source>
</evidence>
<comment type="similarity">
    <text evidence="4">Belongs to the GcvT family. CAF17/IBA57 subfamily.</text>
</comment>
<dbReference type="SUPFAM" id="SSF103025">
    <property type="entry name" value="Folate-binding domain"/>
    <property type="match status" value="1"/>
</dbReference>
<organism evidence="7 8">
    <name type="scientific">Sporothrix epigloea</name>
    <dbReference type="NCBI Taxonomy" id="1892477"/>
    <lineage>
        <taxon>Eukaryota</taxon>
        <taxon>Fungi</taxon>
        <taxon>Dikarya</taxon>
        <taxon>Ascomycota</taxon>
        <taxon>Pezizomycotina</taxon>
        <taxon>Sordariomycetes</taxon>
        <taxon>Sordariomycetidae</taxon>
        <taxon>Ophiostomatales</taxon>
        <taxon>Ophiostomataceae</taxon>
        <taxon>Sporothrix</taxon>
    </lineage>
</organism>
<dbReference type="InterPro" id="IPR057460">
    <property type="entry name" value="CAF17_C"/>
</dbReference>
<comment type="subcellular location">
    <subcellularLocation>
        <location evidence="1">Mitochondrion matrix</location>
    </subcellularLocation>
</comment>
<evidence type="ECO:0000313" key="8">
    <source>
        <dbReference type="Proteomes" id="UP001642501"/>
    </source>
</evidence>
<dbReference type="EMBL" id="CAWUOM010000201">
    <property type="protein sequence ID" value="CAK7275105.1"/>
    <property type="molecule type" value="Genomic_DNA"/>
</dbReference>